<evidence type="ECO:0000256" key="5">
    <source>
        <dbReference type="ARBA" id="ARBA00022989"/>
    </source>
</evidence>
<comment type="subcellular location">
    <subcellularLocation>
        <location evidence="1 7">Membrane</location>
        <topology evidence="1 7">Multi-pass membrane protein</topology>
    </subcellularLocation>
</comment>
<evidence type="ECO:0000313" key="8">
    <source>
        <dbReference type="EMBL" id="CAD7633945.1"/>
    </source>
</evidence>
<dbReference type="SUPFAM" id="SSF118215">
    <property type="entry name" value="Proton glutamate symport protein"/>
    <property type="match status" value="1"/>
</dbReference>
<feature type="transmembrane region" description="Helical" evidence="7">
    <location>
        <begin position="33"/>
        <end position="54"/>
    </location>
</feature>
<dbReference type="Pfam" id="PF00375">
    <property type="entry name" value="SDF"/>
    <property type="match status" value="1"/>
</dbReference>
<evidence type="ECO:0000313" key="9">
    <source>
        <dbReference type="Proteomes" id="UP000759131"/>
    </source>
</evidence>
<proteinExistence type="inferred from homology"/>
<comment type="similarity">
    <text evidence="2 7">Belongs to the dicarboxylate/amino acid:cation symporter (DAACS) (TC 2.A.23) family.</text>
</comment>
<dbReference type="PANTHER" id="PTHR11958:SF63">
    <property type="entry name" value="AMINO ACID TRANSPORTER"/>
    <property type="match status" value="1"/>
</dbReference>
<dbReference type="GO" id="GO:0015501">
    <property type="term" value="F:glutamate:sodium symporter activity"/>
    <property type="evidence" value="ECO:0007669"/>
    <property type="project" value="TreeGrafter"/>
</dbReference>
<keyword evidence="3 7" id="KW-0813">Transport</keyword>
<keyword evidence="6 7" id="KW-0472">Membrane</keyword>
<sequence length="114" mass="12262">MPAMIVAFGSSSSAMTLPVTIQCMEGKNKLSKIVSQFVLPLGMTLNMNGSALYYPMTTLFVAQMHGFPITFQMMITLWIFSVIMTMSFPGSPSGGSTVVNFIAFCAIVGKGYVP</sequence>
<dbReference type="InterPro" id="IPR050746">
    <property type="entry name" value="DAACS"/>
</dbReference>
<dbReference type="InterPro" id="IPR001991">
    <property type="entry name" value="Na-dicarboxylate_symporter"/>
</dbReference>
<protein>
    <recommendedName>
        <fullName evidence="7">Amino acid transporter</fullName>
    </recommendedName>
</protein>
<keyword evidence="5 7" id="KW-1133">Transmembrane helix</keyword>
<feature type="transmembrane region" description="Helical" evidence="7">
    <location>
        <begin position="66"/>
        <end position="88"/>
    </location>
</feature>
<reference evidence="8" key="1">
    <citation type="submission" date="2020-11" db="EMBL/GenBank/DDBJ databases">
        <authorList>
            <person name="Tran Van P."/>
        </authorList>
    </citation>
    <scope>NUCLEOTIDE SEQUENCE</scope>
</reference>
<dbReference type="GO" id="GO:0005313">
    <property type="term" value="F:L-glutamate transmembrane transporter activity"/>
    <property type="evidence" value="ECO:0007669"/>
    <property type="project" value="TreeGrafter"/>
</dbReference>
<evidence type="ECO:0000256" key="3">
    <source>
        <dbReference type="ARBA" id="ARBA00022448"/>
    </source>
</evidence>
<dbReference type="InterPro" id="IPR036458">
    <property type="entry name" value="Na:dicarbo_symporter_sf"/>
</dbReference>
<dbReference type="EMBL" id="CAJPIZ010013672">
    <property type="protein sequence ID" value="CAG2114375.1"/>
    <property type="molecule type" value="Genomic_DNA"/>
</dbReference>
<evidence type="ECO:0000256" key="2">
    <source>
        <dbReference type="ARBA" id="ARBA00006148"/>
    </source>
</evidence>
<dbReference type="PANTHER" id="PTHR11958">
    <property type="entry name" value="SODIUM/DICARBOXYLATE SYMPORTER-RELATED"/>
    <property type="match status" value="1"/>
</dbReference>
<accession>A0A7R9L4P9</accession>
<evidence type="ECO:0000256" key="1">
    <source>
        <dbReference type="ARBA" id="ARBA00004141"/>
    </source>
</evidence>
<dbReference type="AlphaFoldDB" id="A0A7R9L4P9"/>
<evidence type="ECO:0000256" key="7">
    <source>
        <dbReference type="RuleBase" id="RU361216"/>
    </source>
</evidence>
<gene>
    <name evidence="8" type="ORF">OSB1V03_LOCUS14341</name>
</gene>
<dbReference type="EMBL" id="OC868247">
    <property type="protein sequence ID" value="CAD7633945.1"/>
    <property type="molecule type" value="Genomic_DNA"/>
</dbReference>
<name>A0A7R9L4P9_9ACAR</name>
<dbReference type="GO" id="GO:0015175">
    <property type="term" value="F:neutral L-amino acid transmembrane transporter activity"/>
    <property type="evidence" value="ECO:0007669"/>
    <property type="project" value="TreeGrafter"/>
</dbReference>
<keyword evidence="9" id="KW-1185">Reference proteome</keyword>
<dbReference type="Proteomes" id="UP000759131">
    <property type="component" value="Unassembled WGS sequence"/>
</dbReference>
<evidence type="ECO:0000256" key="4">
    <source>
        <dbReference type="ARBA" id="ARBA00022692"/>
    </source>
</evidence>
<dbReference type="Gene3D" id="1.10.3860.10">
    <property type="entry name" value="Sodium:dicarboxylate symporter"/>
    <property type="match status" value="1"/>
</dbReference>
<organism evidence="8">
    <name type="scientific">Medioppia subpectinata</name>
    <dbReference type="NCBI Taxonomy" id="1979941"/>
    <lineage>
        <taxon>Eukaryota</taxon>
        <taxon>Metazoa</taxon>
        <taxon>Ecdysozoa</taxon>
        <taxon>Arthropoda</taxon>
        <taxon>Chelicerata</taxon>
        <taxon>Arachnida</taxon>
        <taxon>Acari</taxon>
        <taxon>Acariformes</taxon>
        <taxon>Sarcoptiformes</taxon>
        <taxon>Oribatida</taxon>
        <taxon>Brachypylina</taxon>
        <taxon>Oppioidea</taxon>
        <taxon>Oppiidae</taxon>
        <taxon>Medioppia</taxon>
    </lineage>
</organism>
<dbReference type="OrthoDB" id="5877963at2759"/>
<comment type="caution">
    <text evidence="7">Lacks conserved residue(s) required for the propagation of feature annotation.</text>
</comment>
<keyword evidence="7" id="KW-0769">Symport</keyword>
<keyword evidence="4 7" id="KW-0812">Transmembrane</keyword>
<dbReference type="GO" id="GO:0005886">
    <property type="term" value="C:plasma membrane"/>
    <property type="evidence" value="ECO:0007669"/>
    <property type="project" value="TreeGrafter"/>
</dbReference>
<evidence type="ECO:0000256" key="6">
    <source>
        <dbReference type="ARBA" id="ARBA00023136"/>
    </source>
</evidence>